<dbReference type="GO" id="GO:0005730">
    <property type="term" value="C:nucleolus"/>
    <property type="evidence" value="ECO:0000318"/>
    <property type="project" value="GO_Central"/>
</dbReference>
<evidence type="ECO:0000256" key="10">
    <source>
        <dbReference type="PIRNR" id="PIRNR023803"/>
    </source>
</evidence>
<dbReference type="InterPro" id="IPR016819">
    <property type="entry name" value="RNase_P/MRP_POP5"/>
</dbReference>
<dbReference type="InParanoid" id="Q759B5"/>
<keyword evidence="7" id="KW-0539">Nucleus</keyword>
<dbReference type="KEGG" id="ago:AGOS_ADR362C"/>
<dbReference type="eggNOG" id="KOG4639">
    <property type="taxonomic scope" value="Eukaryota"/>
</dbReference>
<evidence type="ECO:0000256" key="2">
    <source>
        <dbReference type="ARBA" id="ARBA00004123"/>
    </source>
</evidence>
<evidence type="ECO:0000256" key="4">
    <source>
        <dbReference type="ARBA" id="ARBA00012179"/>
    </source>
</evidence>
<dbReference type="EC" id="3.1.26.5" evidence="4 10"/>
<accession>Q759B5</accession>
<comment type="similarity">
    <text evidence="3 10">Belongs to the eukaryotic/archaeal RNase P protein component 2 family.</text>
</comment>
<dbReference type="OrthoDB" id="24745at2759"/>
<evidence type="ECO:0000256" key="1">
    <source>
        <dbReference type="ARBA" id="ARBA00000928"/>
    </source>
</evidence>
<comment type="catalytic activity">
    <reaction evidence="1 10">
        <text>Endonucleolytic cleavage of RNA, removing 5'-extranucleotides from tRNA precursor.</text>
        <dbReference type="EC" id="3.1.26.5"/>
    </reaction>
</comment>
<evidence type="ECO:0000256" key="7">
    <source>
        <dbReference type="ARBA" id="ARBA00023242"/>
    </source>
</evidence>
<dbReference type="GO" id="GO:0001682">
    <property type="term" value="P:tRNA 5'-leader removal"/>
    <property type="evidence" value="ECO:0000318"/>
    <property type="project" value="GO_Central"/>
</dbReference>
<dbReference type="InterPro" id="IPR038085">
    <property type="entry name" value="Rnp2-like_sf"/>
</dbReference>
<dbReference type="GO" id="GO:0000171">
    <property type="term" value="F:ribonuclease MRP activity"/>
    <property type="evidence" value="ECO:0007669"/>
    <property type="project" value="EnsemblFungi"/>
</dbReference>
<reference evidence="11 12" key="1">
    <citation type="journal article" date="2004" name="Science">
        <title>The Ashbya gossypii genome as a tool for mapping the ancient Saccharomyces cerevisiae genome.</title>
        <authorList>
            <person name="Dietrich F.S."/>
            <person name="Voegeli S."/>
            <person name="Brachat S."/>
            <person name="Lerch A."/>
            <person name="Gates K."/>
            <person name="Steiner S."/>
            <person name="Mohr C."/>
            <person name="Pohlmann R."/>
            <person name="Luedi P."/>
            <person name="Choi S."/>
            <person name="Wing R.A."/>
            <person name="Flavier A."/>
            <person name="Gaffney T.D."/>
            <person name="Philippsen P."/>
        </authorList>
    </citation>
    <scope>NUCLEOTIDE SEQUENCE [LARGE SCALE GENOMIC DNA]</scope>
    <source>
        <strain evidence="12">ATCC 10895 / CBS 109.51 / FGSC 9923 / NRRL Y-1056</strain>
    </source>
</reference>
<dbReference type="GO" id="GO:0000294">
    <property type="term" value="P:nuclear-transcribed mRNA catabolic process, RNase MRP-dependent"/>
    <property type="evidence" value="ECO:0007669"/>
    <property type="project" value="EnsemblFungi"/>
</dbReference>
<evidence type="ECO:0000313" key="12">
    <source>
        <dbReference type="Proteomes" id="UP000000591"/>
    </source>
</evidence>
<dbReference type="OMA" id="IVRCPRA"/>
<dbReference type="Gene3D" id="3.30.70.3250">
    <property type="entry name" value="Ribonuclease P, Pop5 subunit"/>
    <property type="match status" value="1"/>
</dbReference>
<dbReference type="GeneID" id="4620623"/>
<dbReference type="PANTHER" id="PTHR15441:SF2">
    <property type="entry name" value="RIBONUCLEASE P_MRP PROTEIN SUBUNIT POP5"/>
    <property type="match status" value="1"/>
</dbReference>
<evidence type="ECO:0000256" key="9">
    <source>
        <dbReference type="ARBA" id="ARBA00055200"/>
    </source>
</evidence>
<keyword evidence="12" id="KW-1185">Reference proteome</keyword>
<gene>
    <name evidence="11" type="ORF">AGOS_ADR362C</name>
</gene>
<dbReference type="GO" id="GO:0000172">
    <property type="term" value="C:ribonuclease MRP complex"/>
    <property type="evidence" value="ECO:0000318"/>
    <property type="project" value="GO_Central"/>
</dbReference>
<dbReference type="GO" id="GO:0034965">
    <property type="term" value="P:intronic box C/D snoRNA processing"/>
    <property type="evidence" value="ECO:0007669"/>
    <property type="project" value="EnsemblFungi"/>
</dbReference>
<dbReference type="GO" id="GO:0004526">
    <property type="term" value="F:ribonuclease P activity"/>
    <property type="evidence" value="ECO:0007669"/>
    <property type="project" value="UniProtKB-EC"/>
</dbReference>
<evidence type="ECO:0000256" key="6">
    <source>
        <dbReference type="ARBA" id="ARBA00022801"/>
    </source>
</evidence>
<dbReference type="HOGENOM" id="CLU_086710_1_2_1"/>
<comment type="function">
    <text evidence="9">Component of ribonuclease P, a protein complex that generates mature tRNA molecules by cleaving their 5'-ends. Also a component of RNase MRP, which cleaves pre-rRNA sequences.</text>
</comment>
<organism evidence="11 12">
    <name type="scientific">Eremothecium gossypii (strain ATCC 10895 / CBS 109.51 / FGSC 9923 / NRRL Y-1056)</name>
    <name type="common">Yeast</name>
    <name type="synonym">Ashbya gossypii</name>
    <dbReference type="NCBI Taxonomy" id="284811"/>
    <lineage>
        <taxon>Eukaryota</taxon>
        <taxon>Fungi</taxon>
        <taxon>Dikarya</taxon>
        <taxon>Ascomycota</taxon>
        <taxon>Saccharomycotina</taxon>
        <taxon>Saccharomycetes</taxon>
        <taxon>Saccharomycetales</taxon>
        <taxon>Saccharomycetaceae</taxon>
        <taxon>Eremothecium</taxon>
    </lineage>
</organism>
<dbReference type="Proteomes" id="UP000000591">
    <property type="component" value="Chromosome IV"/>
</dbReference>
<name>Q759B5_EREGS</name>
<keyword evidence="5 10" id="KW-0819">tRNA processing</keyword>
<dbReference type="PIRSF" id="PIRSF023803">
    <property type="entry name" value="Ribonuclease_P_prd"/>
    <property type="match status" value="1"/>
</dbReference>
<dbReference type="SUPFAM" id="SSF160350">
    <property type="entry name" value="Rnp2-like"/>
    <property type="match status" value="1"/>
</dbReference>
<sequence>MVRLKSRYILFEILYPPVDASDSYEELCLRSSKDIQLRYRQMSSPVITQKSIMQELRKVLQANFGDYGLAQATAILQVKYFSNKTSTGILRCSREHYQLVVMALMLMKRIDAISDVIVNPVKVSGTIKKIERYAIRRNQQLMTLLESSDPLNEFANVSDDDDTRDQG</sequence>
<dbReference type="GO" id="GO:0033204">
    <property type="term" value="F:ribonuclease P RNA binding"/>
    <property type="evidence" value="ECO:0000318"/>
    <property type="project" value="GO_Central"/>
</dbReference>
<keyword evidence="6" id="KW-0378">Hydrolase</keyword>
<dbReference type="AlphaFoldDB" id="Q759B5"/>
<comment type="subcellular location">
    <subcellularLocation>
        <location evidence="2">Nucleus</location>
    </subcellularLocation>
</comment>
<evidence type="ECO:0000313" key="11">
    <source>
        <dbReference type="EMBL" id="AAS52282.1"/>
    </source>
</evidence>
<evidence type="ECO:0000256" key="8">
    <source>
        <dbReference type="ARBA" id="ARBA00044198"/>
    </source>
</evidence>
<dbReference type="GO" id="GO:0000460">
    <property type="term" value="P:maturation of 5.8S rRNA"/>
    <property type="evidence" value="ECO:0007669"/>
    <property type="project" value="EnsemblFungi"/>
</dbReference>
<evidence type="ECO:0000256" key="5">
    <source>
        <dbReference type="ARBA" id="ARBA00022694"/>
    </source>
</evidence>
<dbReference type="EMBL" id="AE016817">
    <property type="protein sequence ID" value="AAS52282.1"/>
    <property type="molecule type" value="Genomic_DNA"/>
</dbReference>
<dbReference type="FunFam" id="3.30.70.3250:FF:000004">
    <property type="entry name" value="Ribonuclease P/MRP protein subunit POP5"/>
    <property type="match status" value="1"/>
</dbReference>
<protein>
    <recommendedName>
        <fullName evidence="8 10">Ribonuclease P/MRP protein subunit POP5</fullName>
        <ecNumber evidence="4 10">3.1.26.5</ecNumber>
    </recommendedName>
</protein>
<proteinExistence type="inferred from homology"/>
<dbReference type="FunCoup" id="Q759B5">
    <property type="interactions" value="292"/>
</dbReference>
<dbReference type="InterPro" id="IPR002759">
    <property type="entry name" value="Pop5/Rpp14/Rnp2-like"/>
</dbReference>
<dbReference type="RefSeq" id="NP_984458.1">
    <property type="nucleotide sequence ID" value="NM_209811.1"/>
</dbReference>
<evidence type="ECO:0000256" key="3">
    <source>
        <dbReference type="ARBA" id="ARBA00010800"/>
    </source>
</evidence>
<dbReference type="PANTHER" id="PTHR15441">
    <property type="entry name" value="RIBONUCLEASE P PROTEIN SUBUNIT P14"/>
    <property type="match status" value="1"/>
</dbReference>
<dbReference type="GO" id="GO:0005655">
    <property type="term" value="C:nucleolar ribonuclease P complex"/>
    <property type="evidence" value="ECO:0007669"/>
    <property type="project" value="EnsemblFungi"/>
</dbReference>
<dbReference type="STRING" id="284811.Q759B5"/>
<reference evidence="12" key="2">
    <citation type="journal article" date="2013" name="G3 (Bethesda)">
        <title>Genomes of Ashbya fungi isolated from insects reveal four mating-type loci, numerous translocations, lack of transposons, and distinct gene duplications.</title>
        <authorList>
            <person name="Dietrich F.S."/>
            <person name="Voegeli S."/>
            <person name="Kuo S."/>
            <person name="Philippsen P."/>
        </authorList>
    </citation>
    <scope>GENOME REANNOTATION</scope>
    <source>
        <strain evidence="12">ATCC 10895 / CBS 109.51 / FGSC 9923 / NRRL Y-1056</strain>
    </source>
</reference>
<dbReference type="GO" id="GO:0030681">
    <property type="term" value="C:multimeric ribonuclease P complex"/>
    <property type="evidence" value="ECO:0000318"/>
    <property type="project" value="GO_Central"/>
</dbReference>
<dbReference type="Pfam" id="PF01900">
    <property type="entry name" value="RNase_P_Rpp14"/>
    <property type="match status" value="1"/>
</dbReference>